<dbReference type="GO" id="GO:0000105">
    <property type="term" value="P:L-histidine biosynthetic process"/>
    <property type="evidence" value="ECO:0007669"/>
    <property type="project" value="UniProtKB-UniPathway"/>
</dbReference>
<feature type="domain" description="Phosphoribosyl-AMP cyclohydrolase" evidence="18">
    <location>
        <begin position="244"/>
        <end position="316"/>
    </location>
</feature>
<dbReference type="SUPFAM" id="SSF141734">
    <property type="entry name" value="HisI-like"/>
    <property type="match status" value="1"/>
</dbReference>
<dbReference type="InterPro" id="IPR011060">
    <property type="entry name" value="RibuloseP-bd_barrel"/>
</dbReference>
<dbReference type="RefSeq" id="WP_142892204.1">
    <property type="nucleotide sequence ID" value="NZ_ML660161.1"/>
</dbReference>
<evidence type="ECO:0000256" key="13">
    <source>
        <dbReference type="ARBA" id="ARBA00022801"/>
    </source>
</evidence>
<evidence type="ECO:0000256" key="1">
    <source>
        <dbReference type="ARBA" id="ARBA00000024"/>
    </source>
</evidence>
<comment type="pathway">
    <text evidence="3">Amino-acid biosynthesis; L-histidine biosynthesis; L-histidine from 5-phospho-alpha-D-ribose 1-diphosphate: step 3/9.</text>
</comment>
<keyword evidence="14" id="KW-0067">ATP-binding</keyword>
<evidence type="ECO:0000256" key="7">
    <source>
        <dbReference type="ARBA" id="ARBA00009667"/>
    </source>
</evidence>
<dbReference type="SUPFAM" id="SSF51366">
    <property type="entry name" value="Ribulose-phoshate binding barrel"/>
    <property type="match status" value="1"/>
</dbReference>
<dbReference type="EC" id="3.6.1.31" evidence="8"/>
<protein>
    <recommendedName>
        <fullName evidence="10">Histidine biosynthesis bifunctional protein HisIE</fullName>
        <ecNumber evidence="9">3.5.4.19</ecNumber>
        <ecNumber evidence="8">3.6.1.31</ecNumber>
    </recommendedName>
</protein>
<keyword evidence="20" id="KW-1185">Reference proteome</keyword>
<evidence type="ECO:0000259" key="18">
    <source>
        <dbReference type="Pfam" id="PF01502"/>
    </source>
</evidence>
<keyword evidence="13 19" id="KW-0378">Hydrolase</keyword>
<dbReference type="InterPro" id="IPR006062">
    <property type="entry name" value="His_biosynth"/>
</dbReference>
<dbReference type="SUPFAM" id="SSF101386">
    <property type="entry name" value="all-alpha NTP pyrophosphatases"/>
    <property type="match status" value="1"/>
</dbReference>
<dbReference type="UniPathway" id="UPA00031">
    <property type="reaction ID" value="UER00007"/>
</dbReference>
<evidence type="ECO:0000313" key="19">
    <source>
        <dbReference type="EMBL" id="TQV88750.1"/>
    </source>
</evidence>
<proteinExistence type="inferred from homology"/>
<dbReference type="Proteomes" id="UP000315439">
    <property type="component" value="Unassembled WGS sequence"/>
</dbReference>
<dbReference type="PANTHER" id="PTHR42945">
    <property type="entry name" value="HISTIDINE BIOSYNTHESIS BIFUNCTIONAL PROTEIN"/>
    <property type="match status" value="1"/>
</dbReference>
<evidence type="ECO:0000256" key="4">
    <source>
        <dbReference type="ARBA" id="ARBA00005204"/>
    </source>
</evidence>
<evidence type="ECO:0000256" key="8">
    <source>
        <dbReference type="ARBA" id="ARBA00012414"/>
    </source>
</evidence>
<evidence type="ECO:0000256" key="12">
    <source>
        <dbReference type="ARBA" id="ARBA00022741"/>
    </source>
</evidence>
<evidence type="ECO:0000256" key="15">
    <source>
        <dbReference type="ARBA" id="ARBA00023102"/>
    </source>
</evidence>
<evidence type="ECO:0000256" key="10">
    <source>
        <dbReference type="ARBA" id="ARBA00017720"/>
    </source>
</evidence>
<dbReference type="EC" id="3.5.4.19" evidence="9"/>
<evidence type="ECO:0000256" key="11">
    <source>
        <dbReference type="ARBA" id="ARBA00022605"/>
    </source>
</evidence>
<comment type="pathway">
    <text evidence="4">Amino-acid biosynthesis; L-histidine biosynthesis; L-histidine from 5-phospho-alpha-D-ribose 1-diphosphate: step 2/9.</text>
</comment>
<keyword evidence="12" id="KW-0547">Nucleotide-binding</keyword>
<evidence type="ECO:0000313" key="20">
    <source>
        <dbReference type="Proteomes" id="UP000315439"/>
    </source>
</evidence>
<name>A0A545UH15_9GAMM</name>
<dbReference type="NCBIfam" id="TIGR03188">
    <property type="entry name" value="histidine_hisI"/>
    <property type="match status" value="1"/>
</dbReference>
<dbReference type="InterPro" id="IPR021130">
    <property type="entry name" value="PRib-ATP_PPHydrolase-like"/>
</dbReference>
<dbReference type="NCBIfam" id="NF000768">
    <property type="entry name" value="PRK00051.1"/>
    <property type="match status" value="1"/>
</dbReference>
<comment type="similarity">
    <text evidence="6">In the N-terminal section; belongs to the PRA-CH family.</text>
</comment>
<dbReference type="Gene3D" id="3.10.20.810">
    <property type="entry name" value="Phosphoribosyl-AMP cyclohydrolase"/>
    <property type="match status" value="1"/>
</dbReference>
<evidence type="ECO:0000256" key="2">
    <source>
        <dbReference type="ARBA" id="ARBA00001460"/>
    </source>
</evidence>
<evidence type="ECO:0000256" key="3">
    <source>
        <dbReference type="ARBA" id="ARBA00005169"/>
    </source>
</evidence>
<gene>
    <name evidence="19" type="primary">hisI</name>
    <name evidence="19" type="ORF">FLL46_04255</name>
</gene>
<dbReference type="FunFam" id="3.10.20.810:FF:000001">
    <property type="entry name" value="Histidine biosynthesis bifunctional protein HisIE"/>
    <property type="match status" value="1"/>
</dbReference>
<keyword evidence="11 17" id="KW-0028">Amino-acid biosynthesis</keyword>
<dbReference type="OrthoDB" id="9795769at2"/>
<dbReference type="InterPro" id="IPR038019">
    <property type="entry name" value="PRib_AMP_CycHydrolase_sf"/>
</dbReference>
<evidence type="ECO:0000256" key="6">
    <source>
        <dbReference type="ARBA" id="ARBA00008299"/>
    </source>
</evidence>
<dbReference type="AlphaFoldDB" id="A0A545UH15"/>
<dbReference type="Gene3D" id="3.20.20.70">
    <property type="entry name" value="Aldolase class I"/>
    <property type="match status" value="1"/>
</dbReference>
<dbReference type="GO" id="GO:0004636">
    <property type="term" value="F:phosphoribosyl-ATP diphosphatase activity"/>
    <property type="evidence" value="ECO:0007669"/>
    <property type="project" value="UniProtKB-EC"/>
</dbReference>
<evidence type="ECO:0000256" key="5">
    <source>
        <dbReference type="ARBA" id="ARBA00007731"/>
    </source>
</evidence>
<comment type="catalytic activity">
    <reaction evidence="1">
        <text>1-(5-phospho-beta-D-ribosyl)-5'-AMP + H2O = 1-(5-phospho-beta-D-ribosyl)-5-[(5-phospho-beta-D-ribosylamino)methylideneamino]imidazole-4-carboxamide</text>
        <dbReference type="Rhea" id="RHEA:20049"/>
        <dbReference type="ChEBI" id="CHEBI:15377"/>
        <dbReference type="ChEBI" id="CHEBI:58435"/>
        <dbReference type="ChEBI" id="CHEBI:59457"/>
        <dbReference type="EC" id="3.5.4.19"/>
    </reaction>
</comment>
<reference evidence="19 20" key="1">
    <citation type="submission" date="2019-07" db="EMBL/GenBank/DDBJ databases">
        <title>Draft genome for Aliikangiella sp. M105.</title>
        <authorList>
            <person name="Wang G."/>
        </authorList>
    </citation>
    <scope>NUCLEOTIDE SEQUENCE [LARGE SCALE GENOMIC DNA]</scope>
    <source>
        <strain evidence="19 20">M105</strain>
    </source>
</reference>
<evidence type="ECO:0000256" key="17">
    <source>
        <dbReference type="RuleBase" id="RU003657"/>
    </source>
</evidence>
<comment type="catalytic activity">
    <reaction evidence="2">
        <text>1-(5-phospho-beta-D-ribosyl)-ATP + H2O = 1-(5-phospho-beta-D-ribosyl)-5'-AMP + diphosphate + H(+)</text>
        <dbReference type="Rhea" id="RHEA:22828"/>
        <dbReference type="ChEBI" id="CHEBI:15377"/>
        <dbReference type="ChEBI" id="CHEBI:15378"/>
        <dbReference type="ChEBI" id="CHEBI:33019"/>
        <dbReference type="ChEBI" id="CHEBI:59457"/>
        <dbReference type="ChEBI" id="CHEBI:73183"/>
        <dbReference type="EC" id="3.6.1.31"/>
    </reaction>
</comment>
<keyword evidence="15 17" id="KW-0368">Histidine biosynthesis</keyword>
<dbReference type="EMBL" id="VIKS01000003">
    <property type="protein sequence ID" value="TQV88750.1"/>
    <property type="molecule type" value="Genomic_DNA"/>
</dbReference>
<comment type="caution">
    <text evidence="19">The sequence shown here is derived from an EMBL/GenBank/DDBJ whole genome shotgun (WGS) entry which is preliminary data.</text>
</comment>
<dbReference type="Pfam" id="PF01502">
    <property type="entry name" value="PRA-CH"/>
    <property type="match status" value="1"/>
</dbReference>
<accession>A0A545UH15</accession>
<keyword evidence="16" id="KW-0511">Multifunctional enzyme</keyword>
<evidence type="ECO:0000256" key="16">
    <source>
        <dbReference type="ARBA" id="ARBA00023268"/>
    </source>
</evidence>
<dbReference type="InterPro" id="IPR013785">
    <property type="entry name" value="Aldolase_TIM"/>
</dbReference>
<dbReference type="Gene3D" id="1.10.287.1080">
    <property type="entry name" value="MazG-like"/>
    <property type="match status" value="1"/>
</dbReference>
<dbReference type="InterPro" id="IPR002496">
    <property type="entry name" value="PRib_AMP_CycHydrolase_dom"/>
</dbReference>
<dbReference type="GO" id="GO:0004635">
    <property type="term" value="F:phosphoribosyl-AMP cyclohydrolase activity"/>
    <property type="evidence" value="ECO:0007669"/>
    <property type="project" value="UniProtKB-EC"/>
</dbReference>
<evidence type="ECO:0000256" key="14">
    <source>
        <dbReference type="ARBA" id="ARBA00022840"/>
    </source>
</evidence>
<organism evidence="19 20">
    <name type="scientific">Aliikangiella coralliicola</name>
    <dbReference type="NCBI Taxonomy" id="2592383"/>
    <lineage>
        <taxon>Bacteria</taxon>
        <taxon>Pseudomonadati</taxon>
        <taxon>Pseudomonadota</taxon>
        <taxon>Gammaproteobacteria</taxon>
        <taxon>Oceanospirillales</taxon>
        <taxon>Pleioneaceae</taxon>
        <taxon>Aliikangiella</taxon>
    </lineage>
</organism>
<comment type="similarity">
    <text evidence="5">In the C-terminal section; belongs to the PRA-PH family.</text>
</comment>
<comment type="similarity">
    <text evidence="7 17">Belongs to the HisA/HisF family.</text>
</comment>
<dbReference type="InterPro" id="IPR008179">
    <property type="entry name" value="HisE"/>
</dbReference>
<dbReference type="Pfam" id="PF01503">
    <property type="entry name" value="PRA-PH"/>
    <property type="match status" value="1"/>
</dbReference>
<dbReference type="GO" id="GO:0005524">
    <property type="term" value="F:ATP binding"/>
    <property type="evidence" value="ECO:0007669"/>
    <property type="project" value="UniProtKB-KW"/>
</dbReference>
<sequence length="411" mass="46358">MLIPSIDLMNGKAVQLKQGKEKVLERDDVFELLEEFSVYGEVAIIDLDAALGKGSNKELIKQLLKRRPCRVGGGIRDLETAREYIKAGASKVIIGTNCRKDWVKKLSKESLIFAIDAKGDYWSTQGWQTTEGEKVLDLIPELAKNCSEFLYTQVEKEGLLQGIDKPRIEAVVAASNVPVTIAGGITDLEDIQWFTKLGANGQIGMSIYTGKLKLSDCFLTQIDFDKAPLVPTIVQDADTEKVLMLAYSNADSLTQALAQRKGIYWSRSRQELWEKGLTSGNQQELIQADVDCDGDTILFRVKQKNNACHFDRYSCFASQKRPFNLDRLTELLSRRKAELPEKSFSTKLFQSAEFRAEKIREEAEEIIEAQSFDEVRWEAADLLFFTLIDALAKDVDISDITNELRSRFNDN</sequence>
<dbReference type="PANTHER" id="PTHR42945:SF1">
    <property type="entry name" value="HISTIDINE BIOSYNTHESIS BIFUNCTIONAL PROTEIN HIS7"/>
    <property type="match status" value="1"/>
</dbReference>
<dbReference type="Pfam" id="PF00977">
    <property type="entry name" value="His_biosynth"/>
    <property type="match status" value="1"/>
</dbReference>
<evidence type="ECO:0000256" key="9">
    <source>
        <dbReference type="ARBA" id="ARBA00012721"/>
    </source>
</evidence>